<dbReference type="PANTHER" id="PTHR42738">
    <property type="entry name" value="HYDROXYMETHYLGLUTARYL-COA LYASE"/>
    <property type="match status" value="1"/>
</dbReference>
<sequence length="519" mass="56171">MKCQAIFSTLLLLSGVHTINTPSSATTLITATRTNTDTTPTANFVLPKDLGSTVNLSTKLDKSFLMSKLGETSLVVDEVCRKCEEADFNCGCDKHKASRPRTLEEGRLIGELEAARAEQLRRCDTGTYLPIMNRHALTLARQVQRPLHRTFSTSRQQLADHVRIVEVGARDGLQNEKKSISLENKLELIRRLSSTGLTHIEAGSFVPAKWVPQMASTSEILTDLIQKPPAETQPIAYNYLVPNIRGLENLVKIFQQHKHTNPPLQSDYPTPPPSPMPEEAAGQGPITSTSNPNEMSSTPSPSTTSNTTEISLFAAATESFSQRNTNCSIAESLSRSIPIIDLARRHSIRVRGYVSVALGCPYEGPDVDPHKVAELTCQLLEMGCDEVSVADTTGMGTMPRTRKLMQTLKDAGVLMEDVALHFHDTYGQALVNTVVGLEAGVRVFDSSVGGLGGCPYSKGATGNVSSEDIIHLLHSLGCETGVDLVKIAEVGEWITGVVGKANEGRAGKATLSRLREGTE</sequence>
<dbReference type="InterPro" id="IPR013785">
    <property type="entry name" value="Aldolase_TIM"/>
</dbReference>
<evidence type="ECO:0000256" key="3">
    <source>
        <dbReference type="ARBA" id="ARBA00012910"/>
    </source>
</evidence>
<dbReference type="Gene3D" id="3.20.20.70">
    <property type="entry name" value="Aldolase class I"/>
    <property type="match status" value="1"/>
</dbReference>
<keyword evidence="4" id="KW-0479">Metal-binding</keyword>
<dbReference type="GO" id="GO:0004419">
    <property type="term" value="F:hydroxymethylglutaryl-CoA lyase activity"/>
    <property type="evidence" value="ECO:0007669"/>
    <property type="project" value="UniProtKB-EC"/>
</dbReference>
<feature type="signal peptide" evidence="8">
    <location>
        <begin position="1"/>
        <end position="18"/>
    </location>
</feature>
<reference evidence="10 11" key="1">
    <citation type="submission" date="2022-12" db="EMBL/GenBank/DDBJ databases">
        <title>Genomic features and morphological characterization of a novel Knufia sp. strain isolated from spacecraft assembly facility.</title>
        <authorList>
            <person name="Teixeira M."/>
            <person name="Chander A.M."/>
            <person name="Stajich J.E."/>
            <person name="Venkateswaran K."/>
        </authorList>
    </citation>
    <scope>NUCLEOTIDE SEQUENCE [LARGE SCALE GENOMIC DNA]</scope>
    <source>
        <strain evidence="10 11">FJI-L2-BK-P2</strain>
    </source>
</reference>
<dbReference type="GO" id="GO:0046951">
    <property type="term" value="P:ketone body biosynthetic process"/>
    <property type="evidence" value="ECO:0007669"/>
    <property type="project" value="TreeGrafter"/>
</dbReference>
<dbReference type="InterPro" id="IPR000891">
    <property type="entry name" value="PYR_CT"/>
</dbReference>
<protein>
    <recommendedName>
        <fullName evidence="3">hydroxymethylglutaryl-CoA lyase</fullName>
        <ecNumber evidence="3">4.1.3.4</ecNumber>
    </recommendedName>
</protein>
<feature type="region of interest" description="Disordered" evidence="7">
    <location>
        <begin position="260"/>
        <end position="306"/>
    </location>
</feature>
<dbReference type="GO" id="GO:0046872">
    <property type="term" value="F:metal ion binding"/>
    <property type="evidence" value="ECO:0007669"/>
    <property type="project" value="UniProtKB-KW"/>
</dbReference>
<comment type="pathway">
    <text evidence="1">Metabolic intermediate metabolism; (S)-3-hydroxy-3-methylglutaryl-CoA degradation; acetoacetate from (S)-3-hydroxy-3-methylglutaryl-CoA: step 1/1.</text>
</comment>
<dbReference type="PANTHER" id="PTHR42738:SF7">
    <property type="entry name" value="HYDROXYMETHYLGLUTARYL-COA LYASE"/>
    <property type="match status" value="1"/>
</dbReference>
<evidence type="ECO:0000259" key="9">
    <source>
        <dbReference type="PROSITE" id="PS50991"/>
    </source>
</evidence>
<feature type="domain" description="Pyruvate carboxyltransferase" evidence="9">
    <location>
        <begin position="162"/>
        <end position="488"/>
    </location>
</feature>
<comment type="catalytic activity">
    <reaction evidence="6">
        <text>(3S)-3-hydroxy-3-methylglutaryl-CoA = acetoacetate + acetyl-CoA</text>
        <dbReference type="Rhea" id="RHEA:24404"/>
        <dbReference type="ChEBI" id="CHEBI:13705"/>
        <dbReference type="ChEBI" id="CHEBI:43074"/>
        <dbReference type="ChEBI" id="CHEBI:57288"/>
        <dbReference type="EC" id="4.1.3.4"/>
    </reaction>
</comment>
<gene>
    <name evidence="10" type="ORF">OHC33_000041</name>
</gene>
<dbReference type="Pfam" id="PF00682">
    <property type="entry name" value="HMGL-like"/>
    <property type="match status" value="2"/>
</dbReference>
<dbReference type="PROSITE" id="PS50991">
    <property type="entry name" value="PYR_CT"/>
    <property type="match status" value="1"/>
</dbReference>
<name>A0AAN8EX82_9EURO</name>
<dbReference type="NCBIfam" id="NF004283">
    <property type="entry name" value="PRK05692.1"/>
    <property type="match status" value="1"/>
</dbReference>
<evidence type="ECO:0000256" key="1">
    <source>
        <dbReference type="ARBA" id="ARBA00005143"/>
    </source>
</evidence>
<feature type="compositionally biased region" description="Low complexity" evidence="7">
    <location>
        <begin position="287"/>
        <end position="306"/>
    </location>
</feature>
<feature type="chain" id="PRO_5042945902" description="hydroxymethylglutaryl-CoA lyase" evidence="8">
    <location>
        <begin position="19"/>
        <end position="519"/>
    </location>
</feature>
<evidence type="ECO:0000256" key="5">
    <source>
        <dbReference type="ARBA" id="ARBA00023239"/>
    </source>
</evidence>
<dbReference type="EMBL" id="JAKLMC020000001">
    <property type="protein sequence ID" value="KAK5958200.1"/>
    <property type="molecule type" value="Genomic_DNA"/>
</dbReference>
<dbReference type="InterPro" id="IPR043594">
    <property type="entry name" value="HMGL"/>
</dbReference>
<dbReference type="Proteomes" id="UP001316803">
    <property type="component" value="Unassembled WGS sequence"/>
</dbReference>
<dbReference type="GO" id="GO:0006552">
    <property type="term" value="P:L-leucine catabolic process"/>
    <property type="evidence" value="ECO:0007669"/>
    <property type="project" value="TreeGrafter"/>
</dbReference>
<evidence type="ECO:0000256" key="6">
    <source>
        <dbReference type="ARBA" id="ARBA00049877"/>
    </source>
</evidence>
<organism evidence="10 11">
    <name type="scientific">Knufia fluminis</name>
    <dbReference type="NCBI Taxonomy" id="191047"/>
    <lineage>
        <taxon>Eukaryota</taxon>
        <taxon>Fungi</taxon>
        <taxon>Dikarya</taxon>
        <taxon>Ascomycota</taxon>
        <taxon>Pezizomycotina</taxon>
        <taxon>Eurotiomycetes</taxon>
        <taxon>Chaetothyriomycetidae</taxon>
        <taxon>Chaetothyriales</taxon>
        <taxon>Trichomeriaceae</taxon>
        <taxon>Knufia</taxon>
    </lineage>
</organism>
<keyword evidence="11" id="KW-1185">Reference proteome</keyword>
<comment type="similarity">
    <text evidence="2">Belongs to the HMG-CoA lyase family.</text>
</comment>
<dbReference type="SUPFAM" id="SSF51569">
    <property type="entry name" value="Aldolase"/>
    <property type="match status" value="1"/>
</dbReference>
<dbReference type="EC" id="4.1.3.4" evidence="3"/>
<dbReference type="AlphaFoldDB" id="A0AAN8EX82"/>
<accession>A0AAN8EX82</accession>
<evidence type="ECO:0000313" key="10">
    <source>
        <dbReference type="EMBL" id="KAK5958200.1"/>
    </source>
</evidence>
<proteinExistence type="inferred from homology"/>
<keyword evidence="8" id="KW-0732">Signal</keyword>
<evidence type="ECO:0000256" key="4">
    <source>
        <dbReference type="ARBA" id="ARBA00022723"/>
    </source>
</evidence>
<evidence type="ECO:0000313" key="11">
    <source>
        <dbReference type="Proteomes" id="UP001316803"/>
    </source>
</evidence>
<comment type="caution">
    <text evidence="10">The sequence shown here is derived from an EMBL/GenBank/DDBJ whole genome shotgun (WGS) entry which is preliminary data.</text>
</comment>
<evidence type="ECO:0000256" key="2">
    <source>
        <dbReference type="ARBA" id="ARBA00009405"/>
    </source>
</evidence>
<evidence type="ECO:0000256" key="7">
    <source>
        <dbReference type="SAM" id="MobiDB-lite"/>
    </source>
</evidence>
<keyword evidence="5" id="KW-0456">Lyase</keyword>
<evidence type="ECO:0000256" key="8">
    <source>
        <dbReference type="SAM" id="SignalP"/>
    </source>
</evidence>
<dbReference type="CDD" id="cd07938">
    <property type="entry name" value="DRE_TIM_HMGL"/>
    <property type="match status" value="1"/>
</dbReference>